<evidence type="ECO:0000313" key="1">
    <source>
        <dbReference type="EMBL" id="MDN4494096.1"/>
    </source>
</evidence>
<dbReference type="EMBL" id="JAUHTQ010000007">
    <property type="protein sequence ID" value="MDN4494096.1"/>
    <property type="molecule type" value="Genomic_DNA"/>
</dbReference>
<comment type="caution">
    <text evidence="1">The sequence shown here is derived from an EMBL/GenBank/DDBJ whole genome shotgun (WGS) entry which is preliminary data.</text>
</comment>
<sequence length="609" mass="68511">MGLYLFSSENAFQKAFQQLLQAPLFSKKLYQETVLTEAMALLKEPNGLDKIYHYAPLFDQAGLFIGKPWEDVRKLDATLVRGTLQTGDITTAAESLSDLRILSIAKGDYVHPHMTSYEAAEFLTKVLALNIDLLIMKETEENRVKQLYKDEQASKLLYFISEHCFSSRVFENLYQEIDNLAVQRPIVTNKIMKLIASAQKLAGGLDEASSKLKDYERAVYSPSELATGPLESYEQKLKTCDDASLAKEAEQFRTTMVQTGLVSPYHVIFLHYLNNEKPHLLKEMLAGDEMAAVNLQSNFTLVTSLITSSITIKTRRSIYGLLRLLQRDIFTPELIKELENLMQAPIPENIENRLSSVHQLAGKEALHALLISELVNILGTPLGIGQGFNPTCQSTRAISYWAQKEPVLLLKMLNSFLRSGTISFTFEGIEISTSTISPVPLEDTTNIDAISLLLVPHLDAIYFELLKLADGRGQDAHKWINPAFHMTGIWDGFADIYTDLEFQMNFRRYYHPVYNPNVNEGLPQPAGITIYNRSGQVLGAHAILIQRIAVDPSGILRVYFYNPNNDSLQIWGKAIQTSVTGNGESEGESSLPFEEFITFLYAFHYPVQL</sequence>
<evidence type="ECO:0000313" key="2">
    <source>
        <dbReference type="Proteomes" id="UP001172743"/>
    </source>
</evidence>
<gene>
    <name evidence="1" type="ORF">QYB95_11145</name>
</gene>
<name>A0ABT8GT49_9BACL</name>
<keyword evidence="2" id="KW-1185">Reference proteome</keyword>
<protein>
    <submittedName>
        <fullName evidence="1">Uncharacterized protein</fullName>
    </submittedName>
</protein>
<accession>A0ABT8GT49</accession>
<reference evidence="1" key="1">
    <citation type="submission" date="2023-07" db="EMBL/GenBank/DDBJ databases">
        <title>Ureibacillus sp. isolated from freshwater well.</title>
        <authorList>
            <person name="Kirdat K."/>
            <person name="Bhatt A."/>
            <person name="Teware R."/>
            <person name="Bhavsar Y."/>
            <person name="Yadav A."/>
        </authorList>
    </citation>
    <scope>NUCLEOTIDE SEQUENCE</scope>
    <source>
        <strain evidence="1">BA0131</strain>
    </source>
</reference>
<dbReference type="RefSeq" id="WP_301138404.1">
    <property type="nucleotide sequence ID" value="NZ_JAUHTQ010000007.1"/>
</dbReference>
<organism evidence="1 2">
    <name type="scientific">Ureibacillus aquaedulcis</name>
    <dbReference type="NCBI Taxonomy" id="3058421"/>
    <lineage>
        <taxon>Bacteria</taxon>
        <taxon>Bacillati</taxon>
        <taxon>Bacillota</taxon>
        <taxon>Bacilli</taxon>
        <taxon>Bacillales</taxon>
        <taxon>Caryophanaceae</taxon>
        <taxon>Ureibacillus</taxon>
    </lineage>
</organism>
<dbReference type="Proteomes" id="UP001172743">
    <property type="component" value="Unassembled WGS sequence"/>
</dbReference>
<proteinExistence type="predicted"/>